<organism evidence="2">
    <name type="scientific">Streptomyces sp. NBC_00003</name>
    <dbReference type="NCBI Taxonomy" id="2903608"/>
    <lineage>
        <taxon>Bacteria</taxon>
        <taxon>Bacillati</taxon>
        <taxon>Actinomycetota</taxon>
        <taxon>Actinomycetes</taxon>
        <taxon>Kitasatosporales</taxon>
        <taxon>Streptomycetaceae</taxon>
        <taxon>Streptomyces</taxon>
    </lineage>
</organism>
<evidence type="ECO:0000313" key="2">
    <source>
        <dbReference type="EMBL" id="WTW63595.1"/>
    </source>
</evidence>
<protein>
    <recommendedName>
        <fullName evidence="3">Secreted protein</fullName>
    </recommendedName>
</protein>
<reference evidence="2" key="1">
    <citation type="submission" date="2022-10" db="EMBL/GenBank/DDBJ databases">
        <title>The complete genomes of actinobacterial strains from the NBC collection.</title>
        <authorList>
            <person name="Joergensen T.S."/>
            <person name="Alvarez Arevalo M."/>
            <person name="Sterndorff E.B."/>
            <person name="Faurdal D."/>
            <person name="Vuksanovic O."/>
            <person name="Mourched A.-S."/>
            <person name="Charusanti P."/>
            <person name="Shaw S."/>
            <person name="Blin K."/>
            <person name="Weber T."/>
        </authorList>
    </citation>
    <scope>NUCLEOTIDE SEQUENCE</scope>
    <source>
        <strain evidence="2">NBC_00003</strain>
    </source>
</reference>
<proteinExistence type="predicted"/>
<accession>A0AAU2V802</accession>
<evidence type="ECO:0008006" key="3">
    <source>
        <dbReference type="Google" id="ProtNLM"/>
    </source>
</evidence>
<sequence length="191" mass="19144">MTAAAVTVNGAEAVSSFPGVVRPPKTASDSPWQVTVTLCRPAAAPAGTVKEVLSVQSAVDAVPDPTAVPSHRTRAAAPHWNAVPKTFTVLPGAPDPGLSETAGGGGGGSGARTWKVPLRCTDGREAQVAVTVCVPGTAFAGTTYPYLKAPDASVRTVTGGKRSLVRVSGPANPSPFPAQSKPLPFTGSGPP</sequence>
<dbReference type="AlphaFoldDB" id="A0AAU2V802"/>
<evidence type="ECO:0000256" key="1">
    <source>
        <dbReference type="SAM" id="MobiDB-lite"/>
    </source>
</evidence>
<dbReference type="EMBL" id="CP108318">
    <property type="protein sequence ID" value="WTW63595.1"/>
    <property type="molecule type" value="Genomic_DNA"/>
</dbReference>
<gene>
    <name evidence="2" type="ORF">OG549_24725</name>
</gene>
<feature type="region of interest" description="Disordered" evidence="1">
    <location>
        <begin position="166"/>
        <end position="191"/>
    </location>
</feature>
<name>A0AAU2V802_9ACTN</name>